<dbReference type="EMBL" id="JAGYPG010000002">
    <property type="protein sequence ID" value="MBS4196311.1"/>
    <property type="molecule type" value="Genomic_DNA"/>
</dbReference>
<protein>
    <submittedName>
        <fullName evidence="2">DJ-1/PfpI family protein</fullName>
    </submittedName>
</protein>
<organism evidence="2 3">
    <name type="scientific">Lederbergia citri</name>
    <dbReference type="NCBI Taxonomy" id="2833580"/>
    <lineage>
        <taxon>Bacteria</taxon>
        <taxon>Bacillati</taxon>
        <taxon>Bacillota</taxon>
        <taxon>Bacilli</taxon>
        <taxon>Bacillales</taxon>
        <taxon>Bacillaceae</taxon>
        <taxon>Lederbergia</taxon>
    </lineage>
</organism>
<keyword evidence="3" id="KW-1185">Reference proteome</keyword>
<evidence type="ECO:0000313" key="3">
    <source>
        <dbReference type="Proteomes" id="UP000681414"/>
    </source>
</evidence>
<feature type="domain" description="DJ-1/PfpI" evidence="1">
    <location>
        <begin position="4"/>
        <end position="165"/>
    </location>
</feature>
<dbReference type="GO" id="GO:0005737">
    <property type="term" value="C:cytoplasm"/>
    <property type="evidence" value="ECO:0007669"/>
    <property type="project" value="TreeGrafter"/>
</dbReference>
<dbReference type="InterPro" id="IPR002818">
    <property type="entry name" value="DJ-1/PfpI"/>
</dbReference>
<evidence type="ECO:0000259" key="1">
    <source>
        <dbReference type="Pfam" id="PF01965"/>
    </source>
</evidence>
<dbReference type="Gene3D" id="3.40.50.880">
    <property type="match status" value="1"/>
</dbReference>
<dbReference type="Pfam" id="PF01965">
    <property type="entry name" value="DJ-1_PfpI"/>
    <property type="match status" value="1"/>
</dbReference>
<evidence type="ECO:0000313" key="2">
    <source>
        <dbReference type="EMBL" id="MBS4196311.1"/>
    </source>
</evidence>
<proteinExistence type="predicted"/>
<dbReference type="PANTHER" id="PTHR48094:SF12">
    <property type="entry name" value="PARKINSON DISEASE PROTEIN 7 HOMOLOG"/>
    <property type="match status" value="1"/>
</dbReference>
<dbReference type="InterPro" id="IPR029062">
    <property type="entry name" value="Class_I_gatase-like"/>
</dbReference>
<gene>
    <name evidence="2" type="ORF">KHA97_14685</name>
</gene>
<sequence length="192" mass="21620">MTRRKALLFIFEGYCEFEIAVAISMLRSTHDLYTFGLEKKAIKSEAGLTTLPDLTVNEIVINEYDVLIIPGGDLRPVVEFESNALYEVTKQFVEARKITAAICSGVYVLAKAGVLSDAPYTVTLAKPQREFLGCFQEDYYCYQPTLKHKNILTAQGHAFVSFGIELNKMMSDVSEGLIDFYSGRRNRMMEEG</sequence>
<comment type="caution">
    <text evidence="2">The sequence shown here is derived from an EMBL/GenBank/DDBJ whole genome shotgun (WGS) entry which is preliminary data.</text>
</comment>
<dbReference type="PANTHER" id="PTHR48094">
    <property type="entry name" value="PROTEIN/NUCLEIC ACID DEGLYCASE DJ-1-RELATED"/>
    <property type="match status" value="1"/>
</dbReference>
<dbReference type="AlphaFoldDB" id="A0A942YJF1"/>
<dbReference type="Proteomes" id="UP000681414">
    <property type="component" value="Unassembled WGS sequence"/>
</dbReference>
<reference evidence="2 3" key="1">
    <citation type="submission" date="2021-05" db="EMBL/GenBank/DDBJ databases">
        <title>Novel Bacillus species.</title>
        <authorList>
            <person name="Liu G."/>
        </authorList>
    </citation>
    <scope>NUCLEOTIDE SEQUENCE [LARGE SCALE GENOMIC DNA]</scope>
    <source>
        <strain evidence="3">FJAT-49780</strain>
    </source>
</reference>
<accession>A0A942YJF1</accession>
<name>A0A942YJF1_9BACI</name>
<dbReference type="InterPro" id="IPR050325">
    <property type="entry name" value="Prot/Nucl_acid_deglycase"/>
</dbReference>
<dbReference type="SUPFAM" id="SSF52317">
    <property type="entry name" value="Class I glutamine amidotransferase-like"/>
    <property type="match status" value="1"/>
</dbReference>
<dbReference type="RefSeq" id="WP_213125449.1">
    <property type="nucleotide sequence ID" value="NZ_JAGYPG010000002.1"/>
</dbReference>